<dbReference type="Proteomes" id="UP000597762">
    <property type="component" value="Unassembled WGS sequence"/>
</dbReference>
<dbReference type="AlphaFoldDB" id="A0A812DZB8"/>
<evidence type="ECO:0000313" key="3">
    <source>
        <dbReference type="Proteomes" id="UP000597762"/>
    </source>
</evidence>
<protein>
    <submittedName>
        <fullName evidence="2">Uncharacterized protein</fullName>
    </submittedName>
</protein>
<feature type="transmembrane region" description="Helical" evidence="1">
    <location>
        <begin position="46"/>
        <end position="70"/>
    </location>
</feature>
<gene>
    <name evidence="2" type="ORF">SPHA_61422</name>
</gene>
<feature type="transmembrane region" description="Helical" evidence="1">
    <location>
        <begin position="175"/>
        <end position="196"/>
    </location>
</feature>
<evidence type="ECO:0000256" key="1">
    <source>
        <dbReference type="SAM" id="Phobius"/>
    </source>
</evidence>
<dbReference type="EMBL" id="CAHIKZ030004340">
    <property type="protein sequence ID" value="CAE1309730.1"/>
    <property type="molecule type" value="Genomic_DNA"/>
</dbReference>
<name>A0A812DZB8_ACAPH</name>
<organism evidence="2 3">
    <name type="scientific">Acanthosepion pharaonis</name>
    <name type="common">Pharaoh cuttlefish</name>
    <name type="synonym">Sepia pharaonis</name>
    <dbReference type="NCBI Taxonomy" id="158019"/>
    <lineage>
        <taxon>Eukaryota</taxon>
        <taxon>Metazoa</taxon>
        <taxon>Spiralia</taxon>
        <taxon>Lophotrochozoa</taxon>
        <taxon>Mollusca</taxon>
        <taxon>Cephalopoda</taxon>
        <taxon>Coleoidea</taxon>
        <taxon>Decapodiformes</taxon>
        <taxon>Sepiida</taxon>
        <taxon>Sepiina</taxon>
        <taxon>Sepiidae</taxon>
        <taxon>Acanthosepion</taxon>
    </lineage>
</organism>
<feature type="transmembrane region" description="Helical" evidence="1">
    <location>
        <begin position="76"/>
        <end position="101"/>
    </location>
</feature>
<feature type="transmembrane region" description="Helical" evidence="1">
    <location>
        <begin position="135"/>
        <end position="154"/>
    </location>
</feature>
<reference evidence="2" key="1">
    <citation type="submission" date="2021-01" db="EMBL/GenBank/DDBJ databases">
        <authorList>
            <person name="Li R."/>
            <person name="Bekaert M."/>
        </authorList>
    </citation>
    <scope>NUCLEOTIDE SEQUENCE</scope>
    <source>
        <strain evidence="2">Farmed</strain>
    </source>
</reference>
<keyword evidence="1" id="KW-1133">Transmembrane helix</keyword>
<comment type="caution">
    <text evidence="2">The sequence shown here is derived from an EMBL/GenBank/DDBJ whole genome shotgun (WGS) entry which is preliminary data.</text>
</comment>
<keyword evidence="1" id="KW-0472">Membrane</keyword>
<proteinExistence type="predicted"/>
<sequence>MLFTPHCHKLCSLLGHLPSRQNTRTEIKRRCEDVKRSLPYFFTVKIFWFNFLNFLHFCFPFIISFNFFFLSSFISFSFSCLLHFFFVSPFFLLSLPFYFILKCPFFPPYLLFILFFHVSFPSYVTPFLFPFFHLFPFNFLSLLLLYTFFFIFLSQKSFYLLNKNRLDTDGQMDKTFDFFLHIIFFLSSDFLFSMFLSPLPTFL</sequence>
<accession>A0A812DZB8</accession>
<evidence type="ECO:0000313" key="2">
    <source>
        <dbReference type="EMBL" id="CAE1309730.1"/>
    </source>
</evidence>
<feature type="transmembrane region" description="Helical" evidence="1">
    <location>
        <begin position="108"/>
        <end position="129"/>
    </location>
</feature>
<keyword evidence="1" id="KW-0812">Transmembrane</keyword>
<keyword evidence="3" id="KW-1185">Reference proteome</keyword>